<accession>E5FA77</accession>
<proteinExistence type="evidence at transcript level"/>
<keyword evidence="4" id="KW-0472">Membrane</keyword>
<dbReference type="PRINTS" id="PR00463">
    <property type="entry name" value="EP450I"/>
</dbReference>
<keyword evidence="1 3" id="KW-0479">Metal-binding</keyword>
<keyword evidence="3" id="KW-0349">Heme</keyword>
<dbReference type="PRINTS" id="PR00385">
    <property type="entry name" value="P450"/>
</dbReference>
<dbReference type="GO" id="GO:0010268">
    <property type="term" value="P:brassinosteroid homeostasis"/>
    <property type="evidence" value="ECO:0007669"/>
    <property type="project" value="TreeGrafter"/>
</dbReference>
<evidence type="ECO:0000256" key="2">
    <source>
        <dbReference type="ARBA" id="ARBA00023004"/>
    </source>
</evidence>
<dbReference type="GO" id="GO:0004497">
    <property type="term" value="F:monooxygenase activity"/>
    <property type="evidence" value="ECO:0007669"/>
    <property type="project" value="InterPro"/>
</dbReference>
<dbReference type="Gene3D" id="1.10.630.10">
    <property type="entry name" value="Cytochrome P450"/>
    <property type="match status" value="1"/>
</dbReference>
<evidence type="ECO:0000256" key="3">
    <source>
        <dbReference type="PIRSR" id="PIRSR602401-1"/>
    </source>
</evidence>
<dbReference type="InterPro" id="IPR001128">
    <property type="entry name" value="Cyt_P450"/>
</dbReference>
<dbReference type="GO" id="GO:0016132">
    <property type="term" value="P:brassinosteroid biosynthetic process"/>
    <property type="evidence" value="ECO:0007669"/>
    <property type="project" value="TreeGrafter"/>
</dbReference>
<organism evidence="5">
    <name type="scientific">Picea sitchensis</name>
    <name type="common">Sitka spruce</name>
    <name type="synonym">Pinus sitchensis</name>
    <dbReference type="NCBI Taxonomy" id="3332"/>
    <lineage>
        <taxon>Eukaryota</taxon>
        <taxon>Viridiplantae</taxon>
        <taxon>Streptophyta</taxon>
        <taxon>Embryophyta</taxon>
        <taxon>Tracheophyta</taxon>
        <taxon>Spermatophyta</taxon>
        <taxon>Pinopsida</taxon>
        <taxon>Pinidae</taxon>
        <taxon>Conifers I</taxon>
        <taxon>Pinales</taxon>
        <taxon>Pinaceae</taxon>
        <taxon>Picea</taxon>
    </lineage>
</organism>
<feature type="binding site" description="axial binding residue" evidence="3">
    <location>
        <position position="427"/>
    </location>
    <ligand>
        <name>heme</name>
        <dbReference type="ChEBI" id="CHEBI:30413"/>
    </ligand>
    <ligandPart>
        <name>Fe</name>
        <dbReference type="ChEBI" id="CHEBI:18248"/>
    </ligandPart>
</feature>
<dbReference type="GO" id="GO:0005506">
    <property type="term" value="F:iron ion binding"/>
    <property type="evidence" value="ECO:0007669"/>
    <property type="project" value="InterPro"/>
</dbReference>
<evidence type="ECO:0000313" key="5">
    <source>
        <dbReference type="EMBL" id="ADR78283.1"/>
    </source>
</evidence>
<dbReference type="AlphaFoldDB" id="E5FA77"/>
<dbReference type="OMA" id="TMDFTQC"/>
<sequence length="478" mass="55300">MALAEQVTLVMGLLTAVVVLLRLIRKWRNGHGGQNRKAHLPPGSIGWPLIGETWSYYRSLASSNPSKFVEDRRKRYNSAIFRTHIFGDELIMSADPYFNKYAMQNDERIFQSRFPKFLLNLTGKYAFFALHGELLRKLHGLTVNMMRPERLRADFMDEILSLFDSTINQWADMEDIFLQNEISQMVLNLIAKQLLDLSPSKETTEIRKLFVEFIRAIVAIPTKIPGTTHAKGLKARKNLITKIANIIEERKKHPEVVHRDMLARILKEGYVANTQEIICDCILNLLLAGHENSSKAMLFSVKYLSDCPKALAQLREEHDIILRNKGDNKKLDWNDYTSMKFTQCVINETLRLGNFAPGTYKENKEDIKVKDYDIPKGSLIFLSTMAPHLDENFYSNALKFDPWRWKLDQDISNDSLFVLFGAGPRLCSGYHLAKLELSIFLHMFVTRFRWDVLADDHASYFPFPQLSKGFPIRLHLRR</sequence>
<reference evidence="5" key="1">
    <citation type="journal article" date="2011" name="Plant Physiol.">
        <title>Evolution of Diterpene Metabolism: Sitka Spruce CYP720B4 Catalyzes Multiple Oxidations in Resin Acid Biosynthesis of Conifer Defense against Insects.</title>
        <authorList>
            <person name="Hamberger B."/>
            <person name="Ohnishi T."/>
            <person name="Hamberger B."/>
            <person name="Seguin A."/>
            <person name="Bohlmann J."/>
        </authorList>
    </citation>
    <scope>NUCLEOTIDE SEQUENCE</scope>
</reference>
<protein>
    <submittedName>
        <fullName evidence="5">CYP720B9</fullName>
    </submittedName>
</protein>
<keyword evidence="4" id="KW-1133">Transmembrane helix</keyword>
<dbReference type="PANTHER" id="PTHR24286:SF232">
    <property type="entry name" value="CYTOCHROME P450 SUPERFAMILY PROTEIN"/>
    <property type="match status" value="1"/>
</dbReference>
<evidence type="ECO:0000256" key="4">
    <source>
        <dbReference type="SAM" id="Phobius"/>
    </source>
</evidence>
<dbReference type="SUPFAM" id="SSF48264">
    <property type="entry name" value="Cytochrome P450"/>
    <property type="match status" value="1"/>
</dbReference>
<name>E5FA77_PICSI</name>
<dbReference type="GO" id="GO:0020037">
    <property type="term" value="F:heme binding"/>
    <property type="evidence" value="ECO:0007669"/>
    <property type="project" value="InterPro"/>
</dbReference>
<dbReference type="InterPro" id="IPR036396">
    <property type="entry name" value="Cyt_P450_sf"/>
</dbReference>
<dbReference type="CDD" id="cd11043">
    <property type="entry name" value="CYP90-like"/>
    <property type="match status" value="1"/>
</dbReference>
<feature type="transmembrane region" description="Helical" evidence="4">
    <location>
        <begin position="6"/>
        <end position="24"/>
    </location>
</feature>
<comment type="cofactor">
    <cofactor evidence="3">
        <name>heme</name>
        <dbReference type="ChEBI" id="CHEBI:30413"/>
    </cofactor>
</comment>
<keyword evidence="4" id="KW-0812">Transmembrane</keyword>
<evidence type="ECO:0000256" key="1">
    <source>
        <dbReference type="ARBA" id="ARBA00022723"/>
    </source>
</evidence>
<dbReference type="GO" id="GO:0016705">
    <property type="term" value="F:oxidoreductase activity, acting on paired donors, with incorporation or reduction of molecular oxygen"/>
    <property type="evidence" value="ECO:0007669"/>
    <property type="project" value="InterPro"/>
</dbReference>
<dbReference type="GO" id="GO:0016125">
    <property type="term" value="P:sterol metabolic process"/>
    <property type="evidence" value="ECO:0007669"/>
    <property type="project" value="TreeGrafter"/>
</dbReference>
<dbReference type="PANTHER" id="PTHR24286">
    <property type="entry name" value="CYTOCHROME P450 26"/>
    <property type="match status" value="1"/>
</dbReference>
<dbReference type="EMBL" id="HM245410">
    <property type="protein sequence ID" value="ADR78283.1"/>
    <property type="molecule type" value="mRNA"/>
</dbReference>
<dbReference type="Pfam" id="PF00067">
    <property type="entry name" value="p450"/>
    <property type="match status" value="1"/>
</dbReference>
<keyword evidence="2 3" id="KW-0408">Iron</keyword>
<dbReference type="InterPro" id="IPR002401">
    <property type="entry name" value="Cyt_P450_E_grp-I"/>
</dbReference>